<name>A0A9W9GTE5_9EURO</name>
<dbReference type="RefSeq" id="XP_056520128.1">
    <property type="nucleotide sequence ID" value="XM_056666532.1"/>
</dbReference>
<sequence length="246" mass="27219">MPRPARHDQLPRLTGLINWECLDSLVDGTDAELASTVEERSLPILGTDSLPLPRGILDAANSRKLSQDADQTQSSVQLLPGPLDAALEPCPLQYMGSCSDTVSPQGSSSDQSMSGRLQQCQHALQLLGFPSVDAFALEYYTARFGPRLRRSGVEQREGLSTVDRLAMLLQNESRVDAMDPGGLQRDIGKSARELYIAELRDFDHKLYDPHKAEHQVSEVLRLAVQYGWLIMGSNSCHKYITCYTIC</sequence>
<dbReference type="AlphaFoldDB" id="A0A9W9GTE5"/>
<dbReference type="EMBL" id="JAPQKL010000005">
    <property type="protein sequence ID" value="KAJ5129749.1"/>
    <property type="molecule type" value="Genomic_DNA"/>
</dbReference>
<dbReference type="GeneID" id="81405702"/>
<comment type="caution">
    <text evidence="1">The sequence shown here is derived from an EMBL/GenBank/DDBJ whole genome shotgun (WGS) entry which is preliminary data.</text>
</comment>
<evidence type="ECO:0000313" key="1">
    <source>
        <dbReference type="EMBL" id="KAJ5129749.1"/>
    </source>
</evidence>
<protein>
    <submittedName>
        <fullName evidence="1">Uncharacterized protein</fullName>
    </submittedName>
</protein>
<dbReference type="Proteomes" id="UP001149079">
    <property type="component" value="Unassembled WGS sequence"/>
</dbReference>
<gene>
    <name evidence="1" type="ORF">N7515_005788</name>
</gene>
<evidence type="ECO:0000313" key="2">
    <source>
        <dbReference type="Proteomes" id="UP001149079"/>
    </source>
</evidence>
<organism evidence="1 2">
    <name type="scientific">Penicillium bovifimosum</name>
    <dbReference type="NCBI Taxonomy" id="126998"/>
    <lineage>
        <taxon>Eukaryota</taxon>
        <taxon>Fungi</taxon>
        <taxon>Dikarya</taxon>
        <taxon>Ascomycota</taxon>
        <taxon>Pezizomycotina</taxon>
        <taxon>Eurotiomycetes</taxon>
        <taxon>Eurotiomycetidae</taxon>
        <taxon>Eurotiales</taxon>
        <taxon>Aspergillaceae</taxon>
        <taxon>Penicillium</taxon>
    </lineage>
</organism>
<reference evidence="1" key="1">
    <citation type="submission" date="2022-11" db="EMBL/GenBank/DDBJ databases">
        <authorList>
            <person name="Petersen C."/>
        </authorList>
    </citation>
    <scope>NUCLEOTIDE SEQUENCE</scope>
    <source>
        <strain evidence="1">IBT 22155</strain>
    </source>
</reference>
<dbReference type="OrthoDB" id="4338709at2759"/>
<keyword evidence="2" id="KW-1185">Reference proteome</keyword>
<reference evidence="1" key="2">
    <citation type="journal article" date="2023" name="IMA Fungus">
        <title>Comparative genomic study of the Penicillium genus elucidates a diverse pangenome and 15 lateral gene transfer events.</title>
        <authorList>
            <person name="Petersen C."/>
            <person name="Sorensen T."/>
            <person name="Nielsen M.R."/>
            <person name="Sondergaard T.E."/>
            <person name="Sorensen J.L."/>
            <person name="Fitzpatrick D.A."/>
            <person name="Frisvad J.C."/>
            <person name="Nielsen K.L."/>
        </authorList>
    </citation>
    <scope>NUCLEOTIDE SEQUENCE</scope>
    <source>
        <strain evidence="1">IBT 22155</strain>
    </source>
</reference>
<proteinExistence type="predicted"/>
<accession>A0A9W9GTE5</accession>